<reference evidence="5 6" key="1">
    <citation type="submission" date="2019-08" db="EMBL/GenBank/DDBJ databases">
        <title>Bradyrhizobium hipponensis sp. nov., a rhizobium isolated from a Lupinus angustifolius root nodule in Tunisia.</title>
        <authorList>
            <person name="Off K."/>
            <person name="Rejili M."/>
            <person name="Mars M."/>
            <person name="Brachmann A."/>
            <person name="Marin M."/>
        </authorList>
    </citation>
    <scope>NUCLEOTIDE SEQUENCE [LARGE SCALE GENOMIC DNA]</scope>
    <source>
        <strain evidence="5 6">CTAW71</strain>
    </source>
</reference>
<dbReference type="Gene3D" id="3.10.129.10">
    <property type="entry name" value="Hotdog Thioesterase"/>
    <property type="match status" value="1"/>
</dbReference>
<feature type="domain" description="Thioesterase" evidence="4">
    <location>
        <begin position="175"/>
        <end position="251"/>
    </location>
</feature>
<dbReference type="InterPro" id="IPR006683">
    <property type="entry name" value="Thioestr_dom"/>
</dbReference>
<protein>
    <submittedName>
        <fullName evidence="5">PaaI family thioesterase</fullName>
    </submittedName>
</protein>
<dbReference type="Pfam" id="PF03061">
    <property type="entry name" value="4HBT"/>
    <property type="match status" value="1"/>
</dbReference>
<evidence type="ECO:0000256" key="3">
    <source>
        <dbReference type="SAM" id="MobiDB-lite"/>
    </source>
</evidence>
<dbReference type="PANTHER" id="PTHR21660:SF1">
    <property type="entry name" value="ACYL-COENZYME A THIOESTERASE 13"/>
    <property type="match status" value="1"/>
</dbReference>
<comment type="caution">
    <text evidence="5">The sequence shown here is derived from an EMBL/GenBank/DDBJ whole genome shotgun (WGS) entry which is preliminary data.</text>
</comment>
<name>A0A5D3KLP7_9BRAD</name>
<gene>
    <name evidence="5" type="ORF">FXB40_04785</name>
</gene>
<dbReference type="GO" id="GO:0047617">
    <property type="term" value="F:fatty acyl-CoA hydrolase activity"/>
    <property type="evidence" value="ECO:0007669"/>
    <property type="project" value="InterPro"/>
</dbReference>
<comment type="similarity">
    <text evidence="1">Belongs to the thioesterase PaaI family.</text>
</comment>
<accession>A0A5D3KLP7</accession>
<dbReference type="InterPro" id="IPR029069">
    <property type="entry name" value="HotDog_dom_sf"/>
</dbReference>
<dbReference type="EMBL" id="VSSS01000010">
    <property type="protein sequence ID" value="TYL98864.1"/>
    <property type="molecule type" value="Genomic_DNA"/>
</dbReference>
<dbReference type="AlphaFoldDB" id="A0A5D3KLP7"/>
<feature type="region of interest" description="Disordered" evidence="3">
    <location>
        <begin position="1"/>
        <end position="23"/>
    </location>
</feature>
<evidence type="ECO:0000256" key="2">
    <source>
        <dbReference type="ARBA" id="ARBA00022801"/>
    </source>
</evidence>
<evidence type="ECO:0000259" key="4">
    <source>
        <dbReference type="Pfam" id="PF03061"/>
    </source>
</evidence>
<dbReference type="CDD" id="cd03443">
    <property type="entry name" value="PaaI_thioesterase"/>
    <property type="match status" value="1"/>
</dbReference>
<dbReference type="PANTHER" id="PTHR21660">
    <property type="entry name" value="THIOESTERASE SUPERFAMILY MEMBER-RELATED"/>
    <property type="match status" value="1"/>
</dbReference>
<evidence type="ECO:0000313" key="5">
    <source>
        <dbReference type="EMBL" id="TYL98864.1"/>
    </source>
</evidence>
<proteinExistence type="inferred from homology"/>
<dbReference type="InterPro" id="IPR039298">
    <property type="entry name" value="ACOT13"/>
</dbReference>
<organism evidence="5 6">
    <name type="scientific">Bradyrhizobium rifense</name>
    <dbReference type="NCBI Taxonomy" id="515499"/>
    <lineage>
        <taxon>Bacteria</taxon>
        <taxon>Pseudomonadati</taxon>
        <taxon>Pseudomonadota</taxon>
        <taxon>Alphaproteobacteria</taxon>
        <taxon>Hyphomicrobiales</taxon>
        <taxon>Nitrobacteraceae</taxon>
        <taxon>Bradyrhizobium</taxon>
    </lineage>
</organism>
<dbReference type="SUPFAM" id="SSF54637">
    <property type="entry name" value="Thioesterase/thiol ester dehydrase-isomerase"/>
    <property type="match status" value="1"/>
</dbReference>
<keyword evidence="6" id="KW-1185">Reference proteome</keyword>
<dbReference type="OrthoDB" id="8588611at2"/>
<evidence type="ECO:0000256" key="1">
    <source>
        <dbReference type="ARBA" id="ARBA00008324"/>
    </source>
</evidence>
<keyword evidence="2" id="KW-0378">Hydrolase</keyword>
<dbReference type="Proteomes" id="UP000324758">
    <property type="component" value="Unassembled WGS sequence"/>
</dbReference>
<evidence type="ECO:0000313" key="6">
    <source>
        <dbReference type="Proteomes" id="UP000324758"/>
    </source>
</evidence>
<sequence length="281" mass="30115">MITAPTAAVPSGPACPPNTRRKRRDRMCRKFSAAFCISRRSKPYARWRTASSRMHPTPISARCSAGRSRPITAECCPMSTASGPGRSQRNAKLWRKRAATGSFRRRACLPWPAARSASMTSDNAATTGLTKANLSAILADAFAPWVQDLNLSVEEIGSDGITMRLPAEARLSRIGGIVSGQAMTAMADTTMVLALAAHFGGFRPVATVDIAMSFMRAIKSSDVLCQARVRRAGRSLAFVHAELRAADDTQIAAVANGTFAVPDTGAASETDRQPMRTRSKT</sequence>